<dbReference type="Proteomes" id="UP000193334">
    <property type="component" value="Chromosome"/>
</dbReference>
<keyword evidence="2" id="KW-1133">Transmembrane helix</keyword>
<feature type="transmembrane region" description="Helical" evidence="2">
    <location>
        <begin position="229"/>
        <end position="245"/>
    </location>
</feature>
<keyword evidence="2" id="KW-0812">Transmembrane</keyword>
<proteinExistence type="predicted"/>
<dbReference type="OrthoDB" id="261862at2"/>
<dbReference type="EMBL" id="CP021023">
    <property type="protein sequence ID" value="ARN57900.1"/>
    <property type="molecule type" value="Genomic_DNA"/>
</dbReference>
<feature type="transmembrane region" description="Helical" evidence="2">
    <location>
        <begin position="100"/>
        <end position="123"/>
    </location>
</feature>
<gene>
    <name evidence="3" type="ORF">STSP1_02326</name>
</gene>
<feature type="transmembrane region" description="Helical" evidence="2">
    <location>
        <begin position="166"/>
        <end position="182"/>
    </location>
</feature>
<protein>
    <submittedName>
        <fullName evidence="3">Uncharacterized protein</fullName>
    </submittedName>
</protein>
<keyword evidence="4" id="KW-1185">Reference proteome</keyword>
<evidence type="ECO:0000313" key="3">
    <source>
        <dbReference type="EMBL" id="ARN57900.1"/>
    </source>
</evidence>
<feature type="region of interest" description="Disordered" evidence="1">
    <location>
        <begin position="1"/>
        <end position="26"/>
    </location>
</feature>
<accession>A0A1W6LQ50</accession>
<name>A0A1W6LQ50_9BACT</name>
<evidence type="ECO:0000313" key="4">
    <source>
        <dbReference type="Proteomes" id="UP000193334"/>
    </source>
</evidence>
<dbReference type="KEGG" id="pbp:STSP1_02326"/>
<evidence type="ECO:0000256" key="2">
    <source>
        <dbReference type="SAM" id="Phobius"/>
    </source>
</evidence>
<evidence type="ECO:0000256" key="1">
    <source>
        <dbReference type="SAM" id="MobiDB-lite"/>
    </source>
</evidence>
<feature type="transmembrane region" description="Helical" evidence="2">
    <location>
        <begin position="202"/>
        <end position="222"/>
    </location>
</feature>
<organism evidence="3 4">
    <name type="scientific">Sedimentisphaera salicampi</name>
    <dbReference type="NCBI Taxonomy" id="1941349"/>
    <lineage>
        <taxon>Bacteria</taxon>
        <taxon>Pseudomonadati</taxon>
        <taxon>Planctomycetota</taxon>
        <taxon>Phycisphaerae</taxon>
        <taxon>Sedimentisphaerales</taxon>
        <taxon>Sedimentisphaeraceae</taxon>
        <taxon>Sedimentisphaera</taxon>
    </lineage>
</organism>
<dbReference type="Gene3D" id="1.25.40.10">
    <property type="entry name" value="Tetratricopeptide repeat domain"/>
    <property type="match status" value="1"/>
</dbReference>
<keyword evidence="2" id="KW-0472">Membrane</keyword>
<dbReference type="RefSeq" id="WP_085756516.1">
    <property type="nucleotide sequence ID" value="NZ_CP021023.1"/>
</dbReference>
<sequence length="628" mass="72529">MAKLDKNQNAGAAYKKEAGAKRPQKKPFMTMGPTLHYKHSNVVRGWWLAVVVYLIACLFWSKVLWGNIDLISFQQLNSNAEIWLMGHLVKNPVSIYEYPWHIFVLGGLAAVLTFLPLMISQLLSFSYSILPVIFCFTIARLPGLAVMLLLACFMVAARPLRFRSRFISLVLCSSPVLLYFIITGKVPDPDPLKWGLSFSPWLLSWLLGLGLCGIILSVGHFTRYRPGQIWIAGAVMLMLSAFTFFDRISFAESDYKLYIQSNSPDSIENFQPHDISSILDKAARNPLFSSDDRFAYAPDPHIYREELIYELQEMLSLGTWPFWFIENCESDFYDYERKRRAVIEQYNYFSAEHPGSRRVASALYYKAILNEHQPDIPAIKELEVLRFYSEYPRAEVYPDWIKLYAKYPESVESLEARWRMAMNLAGRKKFNTAASLCREVLDLADEKRKIVEKNRSDETEIFQKPPETVVTPMDLQGLLHRTNYYLRFLKGKYLEAEPALLAKFIRLDKRSMDYLSELKSIEKRLPDNSPLADNVRLEILQKQYYGLSLIENLKKFVEQFPKTDGALEAKFLMGKRYAKLGLDESDPVKKGEFIDKADSMLSVLIEENPENIFVKDIKKLLSNLPNEE</sequence>
<dbReference type="InterPro" id="IPR011990">
    <property type="entry name" value="TPR-like_helical_dom_sf"/>
</dbReference>
<feature type="transmembrane region" description="Helical" evidence="2">
    <location>
        <begin position="129"/>
        <end position="154"/>
    </location>
</feature>
<dbReference type="STRING" id="1941349.STSP1_02326"/>
<dbReference type="AlphaFoldDB" id="A0A1W6LQ50"/>
<feature type="transmembrane region" description="Helical" evidence="2">
    <location>
        <begin position="45"/>
        <end position="65"/>
    </location>
</feature>
<reference evidence="4" key="1">
    <citation type="submission" date="2017-04" db="EMBL/GenBank/DDBJ databases">
        <title>Comparative genomics and description of representatives of a novel lineage of planctomycetes thriving in anoxic sediments.</title>
        <authorList>
            <person name="Spring S."/>
            <person name="Bunk B."/>
            <person name="Sproer C."/>
        </authorList>
    </citation>
    <scope>NUCLEOTIDE SEQUENCE [LARGE SCALE GENOMIC DNA]</scope>
    <source>
        <strain evidence="4">ST-PulAB-D4</strain>
    </source>
</reference>